<reference evidence="13 14" key="1">
    <citation type="submission" date="2020-07" db="EMBL/GenBank/DDBJ databases">
        <authorList>
            <person name="Feng X."/>
        </authorList>
    </citation>
    <scope>NUCLEOTIDE SEQUENCE [LARGE SCALE GENOMIC DNA]</scope>
    <source>
        <strain evidence="13 14">JCM14086</strain>
    </source>
</reference>
<protein>
    <recommendedName>
        <fullName evidence="4">Putative glutamine transport system permease protein GlnP</fullName>
    </recommendedName>
</protein>
<organism evidence="13 14">
    <name type="scientific">Puniceicoccus vermicola</name>
    <dbReference type="NCBI Taxonomy" id="388746"/>
    <lineage>
        <taxon>Bacteria</taxon>
        <taxon>Pseudomonadati</taxon>
        <taxon>Verrucomicrobiota</taxon>
        <taxon>Opitutia</taxon>
        <taxon>Puniceicoccales</taxon>
        <taxon>Puniceicoccaceae</taxon>
        <taxon>Puniceicoccus</taxon>
    </lineage>
</organism>
<dbReference type="Pfam" id="PF00528">
    <property type="entry name" value="BPD_transp_1"/>
    <property type="match status" value="1"/>
</dbReference>
<dbReference type="GO" id="GO:0043190">
    <property type="term" value="C:ATP-binding cassette (ABC) transporter complex"/>
    <property type="evidence" value="ECO:0007669"/>
    <property type="project" value="InterPro"/>
</dbReference>
<keyword evidence="10 11" id="KW-0472">Membrane</keyword>
<dbReference type="NCBIfam" id="TIGR01726">
    <property type="entry name" value="HEQRo_perm_3TM"/>
    <property type="match status" value="1"/>
</dbReference>
<dbReference type="InterPro" id="IPR000515">
    <property type="entry name" value="MetI-like"/>
</dbReference>
<dbReference type="AlphaFoldDB" id="A0A7X1AY45"/>
<feature type="transmembrane region" description="Helical" evidence="11">
    <location>
        <begin position="60"/>
        <end position="86"/>
    </location>
</feature>
<dbReference type="SUPFAM" id="SSF161098">
    <property type="entry name" value="MetI-like"/>
    <property type="match status" value="1"/>
</dbReference>
<feature type="transmembrane region" description="Helical" evidence="11">
    <location>
        <begin position="233"/>
        <end position="251"/>
    </location>
</feature>
<feature type="transmembrane region" description="Helical" evidence="11">
    <location>
        <begin position="24"/>
        <end position="48"/>
    </location>
</feature>
<evidence type="ECO:0000256" key="8">
    <source>
        <dbReference type="ARBA" id="ARBA00022970"/>
    </source>
</evidence>
<gene>
    <name evidence="13" type="ORF">H5P30_09590</name>
</gene>
<dbReference type="InterPro" id="IPR043429">
    <property type="entry name" value="ArtM/GltK/GlnP/TcyL/YhdX-like"/>
</dbReference>
<evidence type="ECO:0000256" key="6">
    <source>
        <dbReference type="ARBA" id="ARBA00022475"/>
    </source>
</evidence>
<dbReference type="PROSITE" id="PS50928">
    <property type="entry name" value="ABC_TM1"/>
    <property type="match status" value="1"/>
</dbReference>
<accession>A0A7X1AY45</accession>
<dbReference type="GO" id="GO:0006865">
    <property type="term" value="P:amino acid transport"/>
    <property type="evidence" value="ECO:0007669"/>
    <property type="project" value="UniProtKB-KW"/>
</dbReference>
<dbReference type="InterPro" id="IPR010065">
    <property type="entry name" value="AA_ABC_transptr_permease_3TM"/>
</dbReference>
<evidence type="ECO:0000313" key="14">
    <source>
        <dbReference type="Proteomes" id="UP000525652"/>
    </source>
</evidence>
<sequence length="263" mass="29326">MAFLSIWKKSEIPGVKPSLTGQCLGWAVAFLGLAAFFSFAFLQLDYAWNWEGVWEYRQKFLNGWITTVWISAAALFLSAVLGFGVALARSSPVYILRSLSTVYVELIRGTPFLVQILIFFYIVADGYGISNRYMVGVLALSLFSGAYIAEIFRAGIENVSASQRESARAVGFTRWQTLRFVILPQAIRQTLPPLSGQFASLIKDSSLLSIIAVNELTLNAQEVNSFTFSAFESFLPLACGYLILTLPISLFSRRMEERLKHPS</sequence>
<keyword evidence="8" id="KW-0029">Amino-acid transport</keyword>
<evidence type="ECO:0000313" key="13">
    <source>
        <dbReference type="EMBL" id="MBC2602027.1"/>
    </source>
</evidence>
<evidence type="ECO:0000256" key="9">
    <source>
        <dbReference type="ARBA" id="ARBA00022989"/>
    </source>
</evidence>
<comment type="subcellular location">
    <subcellularLocation>
        <location evidence="2">Cell inner membrane</location>
        <topology evidence="2">Multi-pass membrane protein</topology>
    </subcellularLocation>
    <subcellularLocation>
        <location evidence="11">Cell membrane</location>
        <topology evidence="11">Multi-pass membrane protein</topology>
    </subcellularLocation>
</comment>
<feature type="transmembrane region" description="Helical" evidence="11">
    <location>
        <begin position="135"/>
        <end position="156"/>
    </location>
</feature>
<keyword evidence="6" id="KW-1003">Cell membrane</keyword>
<evidence type="ECO:0000256" key="2">
    <source>
        <dbReference type="ARBA" id="ARBA00004429"/>
    </source>
</evidence>
<comment type="similarity">
    <text evidence="3">Belongs to the binding-protein-dependent transport system permease family. HisMQ subfamily.</text>
</comment>
<comment type="function">
    <text evidence="1">Part of the binding-protein-dependent transport system for glutamine; probably responsible for the translocation of the substrate across the membrane.</text>
</comment>
<dbReference type="PANTHER" id="PTHR30614:SF20">
    <property type="entry name" value="GLUTAMINE TRANSPORT SYSTEM PERMEASE PROTEIN GLNP"/>
    <property type="match status" value="1"/>
</dbReference>
<dbReference type="Gene3D" id="1.10.3720.10">
    <property type="entry name" value="MetI-like"/>
    <property type="match status" value="1"/>
</dbReference>
<evidence type="ECO:0000256" key="1">
    <source>
        <dbReference type="ARBA" id="ARBA00003159"/>
    </source>
</evidence>
<dbReference type="PANTHER" id="PTHR30614">
    <property type="entry name" value="MEMBRANE COMPONENT OF AMINO ACID ABC TRANSPORTER"/>
    <property type="match status" value="1"/>
</dbReference>
<keyword evidence="14" id="KW-1185">Reference proteome</keyword>
<evidence type="ECO:0000256" key="11">
    <source>
        <dbReference type="RuleBase" id="RU363032"/>
    </source>
</evidence>
<keyword evidence="5 11" id="KW-0813">Transport</keyword>
<proteinExistence type="inferred from homology"/>
<feature type="domain" description="ABC transmembrane type-1" evidence="12">
    <location>
        <begin position="64"/>
        <end position="252"/>
    </location>
</feature>
<comment type="caution">
    <text evidence="13">The sequence shown here is derived from an EMBL/GenBank/DDBJ whole genome shotgun (WGS) entry which is preliminary data.</text>
</comment>
<dbReference type="GO" id="GO:0022857">
    <property type="term" value="F:transmembrane transporter activity"/>
    <property type="evidence" value="ECO:0007669"/>
    <property type="project" value="InterPro"/>
</dbReference>
<dbReference type="Proteomes" id="UP000525652">
    <property type="component" value="Unassembled WGS sequence"/>
</dbReference>
<evidence type="ECO:0000259" key="12">
    <source>
        <dbReference type="PROSITE" id="PS50928"/>
    </source>
</evidence>
<evidence type="ECO:0000256" key="5">
    <source>
        <dbReference type="ARBA" id="ARBA00022448"/>
    </source>
</evidence>
<evidence type="ECO:0000256" key="10">
    <source>
        <dbReference type="ARBA" id="ARBA00023136"/>
    </source>
</evidence>
<keyword evidence="9 11" id="KW-1133">Transmembrane helix</keyword>
<dbReference type="EMBL" id="JACHVA010000081">
    <property type="protein sequence ID" value="MBC2602027.1"/>
    <property type="molecule type" value="Genomic_DNA"/>
</dbReference>
<keyword evidence="7 11" id="KW-0812">Transmembrane</keyword>
<dbReference type="FunFam" id="1.10.3720.10:FF:000033">
    <property type="entry name" value="Polar amino acid ABC transporter permease"/>
    <property type="match status" value="1"/>
</dbReference>
<dbReference type="InterPro" id="IPR035906">
    <property type="entry name" value="MetI-like_sf"/>
</dbReference>
<evidence type="ECO:0000256" key="7">
    <source>
        <dbReference type="ARBA" id="ARBA00022692"/>
    </source>
</evidence>
<name>A0A7X1AY45_9BACT</name>
<dbReference type="CDD" id="cd06261">
    <property type="entry name" value="TM_PBP2"/>
    <property type="match status" value="1"/>
</dbReference>
<feature type="transmembrane region" description="Helical" evidence="11">
    <location>
        <begin position="106"/>
        <end position="123"/>
    </location>
</feature>
<evidence type="ECO:0000256" key="4">
    <source>
        <dbReference type="ARBA" id="ARBA00016506"/>
    </source>
</evidence>
<evidence type="ECO:0000256" key="3">
    <source>
        <dbReference type="ARBA" id="ARBA00010072"/>
    </source>
</evidence>